<gene>
    <name evidence="4" type="ORF">LEP1GSC133_3367</name>
</gene>
<dbReference type="SUPFAM" id="SSF53955">
    <property type="entry name" value="Lysozyme-like"/>
    <property type="match status" value="1"/>
</dbReference>
<feature type="region of interest" description="Disordered" evidence="2">
    <location>
        <begin position="45"/>
        <end position="64"/>
    </location>
</feature>
<organism evidence="4 5">
    <name type="scientific">Leptospira borgpetersenii serovar Pomona str. 200901868</name>
    <dbReference type="NCBI Taxonomy" id="1192866"/>
    <lineage>
        <taxon>Bacteria</taxon>
        <taxon>Pseudomonadati</taxon>
        <taxon>Spirochaetota</taxon>
        <taxon>Spirochaetia</taxon>
        <taxon>Leptospirales</taxon>
        <taxon>Leptospiraceae</taxon>
        <taxon>Leptospira</taxon>
    </lineage>
</organism>
<dbReference type="InterPro" id="IPR023346">
    <property type="entry name" value="Lysozyme-like_dom_sf"/>
</dbReference>
<dbReference type="PANTHER" id="PTHR37423">
    <property type="entry name" value="SOLUBLE LYTIC MUREIN TRANSGLYCOSYLASE-RELATED"/>
    <property type="match status" value="1"/>
</dbReference>
<evidence type="ECO:0000313" key="5">
    <source>
        <dbReference type="Proteomes" id="UP000012159"/>
    </source>
</evidence>
<comment type="caution">
    <text evidence="4">The sequence shown here is derived from an EMBL/GenBank/DDBJ whole genome shotgun (WGS) entry which is preliminary data.</text>
</comment>
<proteinExistence type="inferred from homology"/>
<dbReference type="InterPro" id="IPR008258">
    <property type="entry name" value="Transglycosylase_SLT_dom_1"/>
</dbReference>
<dbReference type="Gene3D" id="1.10.530.10">
    <property type="match status" value="1"/>
</dbReference>
<feature type="domain" description="Transglycosylase SLT" evidence="3">
    <location>
        <begin position="77"/>
        <end position="176"/>
    </location>
</feature>
<dbReference type="PANTHER" id="PTHR37423:SF2">
    <property type="entry name" value="MEMBRANE-BOUND LYTIC MUREIN TRANSGLYCOSYLASE C"/>
    <property type="match status" value="1"/>
</dbReference>
<dbReference type="STRING" id="1192866.LEP1GSC133_3367"/>
<dbReference type="CDD" id="cd00254">
    <property type="entry name" value="LT-like"/>
    <property type="match status" value="1"/>
</dbReference>
<protein>
    <submittedName>
        <fullName evidence="4">Transglycosylase SLT domain protein</fullName>
    </submittedName>
</protein>
<dbReference type="Proteomes" id="UP000012159">
    <property type="component" value="Unassembled WGS sequence"/>
</dbReference>
<reference evidence="4 5" key="1">
    <citation type="submission" date="2013-01" db="EMBL/GenBank/DDBJ databases">
        <authorList>
            <person name="Harkins D.M."/>
            <person name="Durkin A.S."/>
            <person name="Brinkac L.M."/>
            <person name="Haft D.H."/>
            <person name="Selengut J.D."/>
            <person name="Sanka R."/>
            <person name="DePew J."/>
            <person name="Purushe J."/>
            <person name="Picardeau M."/>
            <person name="Werts C."/>
            <person name="Goarant C."/>
            <person name="Vinetz J.M."/>
            <person name="Sutton G.G."/>
            <person name="Nierman W.C."/>
            <person name="Fouts D.E."/>
        </authorList>
    </citation>
    <scope>NUCLEOTIDE SEQUENCE [LARGE SCALE GENOMIC DNA]</scope>
    <source>
        <strain evidence="4 5">200901868</strain>
    </source>
</reference>
<evidence type="ECO:0000259" key="3">
    <source>
        <dbReference type="Pfam" id="PF01464"/>
    </source>
</evidence>
<dbReference type="Pfam" id="PF01464">
    <property type="entry name" value="SLT"/>
    <property type="match status" value="1"/>
</dbReference>
<evidence type="ECO:0000256" key="2">
    <source>
        <dbReference type="SAM" id="MobiDB-lite"/>
    </source>
</evidence>
<accession>M6VVH0</accession>
<dbReference type="EMBL" id="AKWF02000096">
    <property type="protein sequence ID" value="EMO61492.1"/>
    <property type="molecule type" value="Genomic_DNA"/>
</dbReference>
<evidence type="ECO:0000313" key="4">
    <source>
        <dbReference type="EMBL" id="EMO61492.1"/>
    </source>
</evidence>
<evidence type="ECO:0000256" key="1">
    <source>
        <dbReference type="ARBA" id="ARBA00007734"/>
    </source>
</evidence>
<name>M6VVH0_LEPBO</name>
<comment type="similarity">
    <text evidence="1">Belongs to the transglycosylase Slt family.</text>
</comment>
<sequence>MRIEELPPVQKILNRIQDIESLANRFVKETPVQNRQEPFDSMLKAEGEKSASNPKIEPWRTNSRGNWEGIEPTLAEIIRKESEKNHLDPSLVQSVIKAESGFKTDAISPKGAIGLMQLMPSTANLLGVDDPSDPAENVAGGTKFLSDLLNKYRNLDHALAAYNAGPKAVDHYGGIPPYKETKSTLRKSKNSIGIFPNDLLIRSFIYYSKTIGKRPFTFMESLFDLLQKEGTT</sequence>
<dbReference type="AlphaFoldDB" id="M6VVH0"/>